<gene>
    <name evidence="11" type="primary">nad5</name>
</gene>
<dbReference type="InterPro" id="IPR003945">
    <property type="entry name" value="NU5C-like"/>
</dbReference>
<dbReference type="InterPro" id="IPR001750">
    <property type="entry name" value="ND/Mrp_TM"/>
</dbReference>
<dbReference type="GO" id="GO:0042773">
    <property type="term" value="P:ATP synthesis coupled electron transport"/>
    <property type="evidence" value="ECO:0007669"/>
    <property type="project" value="InterPro"/>
</dbReference>
<feature type="transmembrane region" description="Helical" evidence="9">
    <location>
        <begin position="432"/>
        <end position="449"/>
    </location>
</feature>
<evidence type="ECO:0000313" key="11">
    <source>
        <dbReference type="EMBL" id="QCL17195.1"/>
    </source>
</evidence>
<keyword evidence="11" id="KW-0496">Mitochondrion</keyword>
<evidence type="ECO:0000256" key="1">
    <source>
        <dbReference type="ARBA" id="ARBA00003257"/>
    </source>
</evidence>
<feature type="transmembrane region" description="Helical" evidence="9">
    <location>
        <begin position="142"/>
        <end position="160"/>
    </location>
</feature>
<comment type="catalytic activity">
    <reaction evidence="8">
        <text>a ubiquinone + NADH + 5 H(+)(in) = a ubiquinol + NAD(+) + 4 H(+)(out)</text>
        <dbReference type="Rhea" id="RHEA:29091"/>
        <dbReference type="Rhea" id="RHEA-COMP:9565"/>
        <dbReference type="Rhea" id="RHEA-COMP:9566"/>
        <dbReference type="ChEBI" id="CHEBI:15378"/>
        <dbReference type="ChEBI" id="CHEBI:16389"/>
        <dbReference type="ChEBI" id="CHEBI:17976"/>
        <dbReference type="ChEBI" id="CHEBI:57540"/>
        <dbReference type="ChEBI" id="CHEBI:57945"/>
        <dbReference type="EC" id="7.1.1.2"/>
    </reaction>
</comment>
<feature type="domain" description="NADH:quinone oxidoreductase/Mrp antiporter transmembrane" evidence="10">
    <location>
        <begin position="99"/>
        <end position="364"/>
    </location>
</feature>
<evidence type="ECO:0000256" key="9">
    <source>
        <dbReference type="SAM" id="Phobius"/>
    </source>
</evidence>
<feature type="transmembrane region" description="Helical" evidence="9">
    <location>
        <begin position="229"/>
        <end position="249"/>
    </location>
</feature>
<feature type="transmembrane region" description="Helical" evidence="9">
    <location>
        <begin position="50"/>
        <end position="70"/>
    </location>
</feature>
<keyword evidence="4 9" id="KW-0812">Transmembrane</keyword>
<evidence type="ECO:0000256" key="8">
    <source>
        <dbReference type="ARBA" id="ARBA00049551"/>
    </source>
</evidence>
<feature type="transmembrane region" description="Helical" evidence="9">
    <location>
        <begin position="6"/>
        <end position="29"/>
    </location>
</feature>
<dbReference type="GO" id="GO:0016020">
    <property type="term" value="C:membrane"/>
    <property type="evidence" value="ECO:0007669"/>
    <property type="project" value="UniProtKB-SubCell"/>
</dbReference>
<dbReference type="PRINTS" id="PR01434">
    <property type="entry name" value="NADHDHGNASE5"/>
</dbReference>
<geneLocation type="mitochondrion" evidence="11"/>
<feature type="transmembrane region" description="Helical" evidence="9">
    <location>
        <begin position="255"/>
        <end position="275"/>
    </location>
</feature>
<dbReference type="EMBL" id="MH665363">
    <property type="protein sequence ID" value="QCL17195.1"/>
    <property type="molecule type" value="Genomic_DNA"/>
</dbReference>
<sequence length="519" mass="60831">MSLIILYYLLVLIFILGFMFFLKGVYGFISSSMMNTDFNLSLMFDNHMMVYFTYVVIILSFVIVMYANFYMEHDLFVSRFLFLLLSFIISMIVLNLSYSCWMLWLGWEGLGVTSFLLIIYYFNWKSSNSSMVTLMLNRLGDFSLLLGLLSFCLIQSWNVVNFKFSPWILILVVLAMVAKSAQIPLQSWLPAAMAAPTPVSSLVHSSTLVVAGTVLCLKFNNYFFSYSMYWLALLGFLTSFYASIMAYVEQDFKKIMAYSTMSQIAMIMFMLSTNLNKLMFMHIMNHAFAKALLFLSVGVYIMYMFGSQEARMLELKMYSNKMSSFLMMSCLLVMCGIYFLSCYYSKEFVLLFSYYQETLMLITNVMIFLSLAYSLRLIIFLIKSLELKLKPTFLSNVNYMSMVLFMIMISNGWFMIYNYSMPFNLQFSMEKNYLMLVPLLIVIFSILYYKNLEILNLDYLYQSSFYPSWITMENIKTKLKTISLSMNFVSMQFSFMINMKMLTLPFLFMLILLLIFYLN</sequence>
<proteinExistence type="predicted"/>
<feature type="transmembrane region" description="Helical" evidence="9">
    <location>
        <begin position="358"/>
        <end position="379"/>
    </location>
</feature>
<dbReference type="PANTHER" id="PTHR42829:SF2">
    <property type="entry name" value="NADH-UBIQUINONE OXIDOREDUCTASE CHAIN 5"/>
    <property type="match status" value="1"/>
</dbReference>
<protein>
    <recommendedName>
        <fullName evidence="3">NADH:ubiquinone reductase (H(+)-translocating)</fullName>
        <ecNumber evidence="3">7.1.1.2</ecNumber>
    </recommendedName>
    <alternativeName>
        <fullName evidence="7">NADH dehydrogenase subunit 5</fullName>
    </alternativeName>
</protein>
<name>A0A6M2UJK4_9BILA</name>
<accession>A0A6M2UJK4</accession>
<keyword evidence="6 9" id="KW-0472">Membrane</keyword>
<dbReference type="AlphaFoldDB" id="A0A6M2UJK4"/>
<evidence type="ECO:0000256" key="4">
    <source>
        <dbReference type="ARBA" id="ARBA00022692"/>
    </source>
</evidence>
<dbReference type="EC" id="7.1.1.2" evidence="3"/>
<feature type="transmembrane region" description="Helical" evidence="9">
    <location>
        <begin position="76"/>
        <end position="94"/>
    </location>
</feature>
<dbReference type="PANTHER" id="PTHR42829">
    <property type="entry name" value="NADH-UBIQUINONE OXIDOREDUCTASE CHAIN 5"/>
    <property type="match status" value="1"/>
</dbReference>
<evidence type="ECO:0000259" key="10">
    <source>
        <dbReference type="Pfam" id="PF00361"/>
    </source>
</evidence>
<comment type="function">
    <text evidence="1">Core subunit of the mitochondrial membrane respiratory chain NADH dehydrogenase (Complex I) that is believed to belong to the minimal assembly required for catalysis. Complex I functions in the transfer of electrons from NADH to the respiratory chain. The immediate electron acceptor for the enzyme is believed to be ubiquinone.</text>
</comment>
<evidence type="ECO:0000256" key="7">
    <source>
        <dbReference type="ARBA" id="ARBA00031027"/>
    </source>
</evidence>
<evidence type="ECO:0000256" key="3">
    <source>
        <dbReference type="ARBA" id="ARBA00012944"/>
    </source>
</evidence>
<reference evidence="11" key="1">
    <citation type="submission" date="2018-07" db="EMBL/GenBank/DDBJ databases">
        <title>Capillaria sp. from a cat in New South Wales, Australia.</title>
        <authorList>
            <person name="Slapeta J."/>
        </authorList>
    </citation>
    <scope>NUCLEOTIDE SEQUENCE</scope>
    <source>
        <strain evidence="11">Cat-2018</strain>
    </source>
</reference>
<dbReference type="Pfam" id="PF00361">
    <property type="entry name" value="Proton_antipo_M"/>
    <property type="match status" value="1"/>
</dbReference>
<evidence type="ECO:0000256" key="2">
    <source>
        <dbReference type="ARBA" id="ARBA00004141"/>
    </source>
</evidence>
<feature type="transmembrane region" description="Helical" evidence="9">
    <location>
        <begin position="495"/>
        <end position="518"/>
    </location>
</feature>
<dbReference type="GO" id="GO:0003954">
    <property type="term" value="F:NADH dehydrogenase activity"/>
    <property type="evidence" value="ECO:0007669"/>
    <property type="project" value="TreeGrafter"/>
</dbReference>
<feature type="transmembrane region" description="Helical" evidence="9">
    <location>
        <begin position="325"/>
        <end position="346"/>
    </location>
</feature>
<feature type="transmembrane region" description="Helical" evidence="9">
    <location>
        <begin position="399"/>
        <end position="420"/>
    </location>
</feature>
<dbReference type="GO" id="GO:0008137">
    <property type="term" value="F:NADH dehydrogenase (ubiquinone) activity"/>
    <property type="evidence" value="ECO:0007669"/>
    <property type="project" value="UniProtKB-EC"/>
</dbReference>
<dbReference type="GO" id="GO:0015990">
    <property type="term" value="P:electron transport coupled proton transport"/>
    <property type="evidence" value="ECO:0007669"/>
    <property type="project" value="TreeGrafter"/>
</dbReference>
<comment type="subcellular location">
    <subcellularLocation>
        <location evidence="2">Membrane</location>
        <topology evidence="2">Multi-pass membrane protein</topology>
    </subcellularLocation>
</comment>
<feature type="transmembrane region" description="Helical" evidence="9">
    <location>
        <begin position="287"/>
        <end position="305"/>
    </location>
</feature>
<organism evidence="11">
    <name type="scientific">Capillaria sp. cat-2018</name>
    <dbReference type="NCBI Taxonomy" id="2488633"/>
    <lineage>
        <taxon>Eukaryota</taxon>
        <taxon>Metazoa</taxon>
        <taxon>Ecdysozoa</taxon>
        <taxon>Nematoda</taxon>
        <taxon>Enoplea</taxon>
        <taxon>Dorylaimia</taxon>
        <taxon>Trichinellida</taxon>
        <taxon>Capillariidae</taxon>
        <taxon>Capillaria</taxon>
    </lineage>
</organism>
<evidence type="ECO:0000256" key="5">
    <source>
        <dbReference type="ARBA" id="ARBA00022989"/>
    </source>
</evidence>
<feature type="transmembrane region" description="Helical" evidence="9">
    <location>
        <begin position="167"/>
        <end position="185"/>
    </location>
</feature>
<feature type="transmembrane region" description="Helical" evidence="9">
    <location>
        <begin position="197"/>
        <end position="217"/>
    </location>
</feature>
<feature type="transmembrane region" description="Helical" evidence="9">
    <location>
        <begin position="101"/>
        <end position="122"/>
    </location>
</feature>
<keyword evidence="5 9" id="KW-1133">Transmembrane helix</keyword>
<evidence type="ECO:0000256" key="6">
    <source>
        <dbReference type="ARBA" id="ARBA00023136"/>
    </source>
</evidence>